<comment type="caution">
    <text evidence="2">The sequence shown here is derived from an EMBL/GenBank/DDBJ whole genome shotgun (WGS) entry which is preliminary data.</text>
</comment>
<dbReference type="AlphaFoldDB" id="A0A8J5CR50"/>
<gene>
    <name evidence="2" type="ORF">GWK47_008809</name>
</gene>
<dbReference type="EMBL" id="JACEEZ010018548">
    <property type="protein sequence ID" value="KAG0716792.1"/>
    <property type="molecule type" value="Genomic_DNA"/>
</dbReference>
<feature type="domain" description="Janus kinase and microtubule-interacting protein C-terminal" evidence="1">
    <location>
        <begin position="13"/>
        <end position="54"/>
    </location>
</feature>
<protein>
    <recommendedName>
        <fullName evidence="1">Janus kinase and microtubule-interacting protein C-terminal domain-containing protein</fullName>
    </recommendedName>
</protein>
<dbReference type="OrthoDB" id="8116653at2759"/>
<accession>A0A8J5CR50</accession>
<evidence type="ECO:0000313" key="2">
    <source>
        <dbReference type="EMBL" id="KAG0716792.1"/>
    </source>
</evidence>
<organism evidence="2 3">
    <name type="scientific">Chionoecetes opilio</name>
    <name type="common">Atlantic snow crab</name>
    <name type="synonym">Cancer opilio</name>
    <dbReference type="NCBI Taxonomy" id="41210"/>
    <lineage>
        <taxon>Eukaryota</taxon>
        <taxon>Metazoa</taxon>
        <taxon>Ecdysozoa</taxon>
        <taxon>Arthropoda</taxon>
        <taxon>Crustacea</taxon>
        <taxon>Multicrustacea</taxon>
        <taxon>Malacostraca</taxon>
        <taxon>Eumalacostraca</taxon>
        <taxon>Eucarida</taxon>
        <taxon>Decapoda</taxon>
        <taxon>Pleocyemata</taxon>
        <taxon>Brachyura</taxon>
        <taxon>Eubrachyura</taxon>
        <taxon>Majoidea</taxon>
        <taxon>Majidae</taxon>
        <taxon>Chionoecetes</taxon>
    </lineage>
</organism>
<evidence type="ECO:0000313" key="3">
    <source>
        <dbReference type="Proteomes" id="UP000770661"/>
    </source>
</evidence>
<name>A0A8J5CR50_CHIOP</name>
<reference evidence="2" key="1">
    <citation type="submission" date="2020-07" db="EMBL/GenBank/DDBJ databases">
        <title>The High-quality genome of the commercially important snow crab, Chionoecetes opilio.</title>
        <authorList>
            <person name="Jeong J.-H."/>
            <person name="Ryu S."/>
        </authorList>
    </citation>
    <scope>NUCLEOTIDE SEQUENCE</scope>
    <source>
        <strain evidence="2">MADBK_172401_WGS</strain>
        <tissue evidence="2">Digestive gland</tissue>
    </source>
</reference>
<evidence type="ECO:0000259" key="1">
    <source>
        <dbReference type="Pfam" id="PF16034"/>
    </source>
</evidence>
<sequence length="118" mass="13804">MGFCDDGAAALWLSAKVLELDAEATKLREELQDTRDHADLLEFRCLELTEGADKVSTDFAVLAEKNIWVSRCPWRGRRRGVLQREDYNLECSGLHRWAWKLRSIKIYTSMEHVWFVMK</sequence>
<dbReference type="InterPro" id="IPR031994">
    <property type="entry name" value="JAKMIP_C"/>
</dbReference>
<proteinExistence type="predicted"/>
<keyword evidence="3" id="KW-1185">Reference proteome</keyword>
<dbReference type="Proteomes" id="UP000770661">
    <property type="component" value="Unassembled WGS sequence"/>
</dbReference>
<dbReference type="Pfam" id="PF16034">
    <property type="entry name" value="JAKMIP_CC3"/>
    <property type="match status" value="1"/>
</dbReference>